<name>A0A9D4NT97_DERFA</name>
<dbReference type="InterPro" id="IPR009091">
    <property type="entry name" value="RCC1/BLIP-II"/>
</dbReference>
<protein>
    <submittedName>
        <fullName evidence="2">Uncharacterized protein</fullName>
    </submittedName>
</protein>
<organism evidence="2">
    <name type="scientific">Dermatophagoides farinae</name>
    <name type="common">American house dust mite</name>
    <dbReference type="NCBI Taxonomy" id="6954"/>
    <lineage>
        <taxon>Eukaryota</taxon>
        <taxon>Metazoa</taxon>
        <taxon>Ecdysozoa</taxon>
        <taxon>Arthropoda</taxon>
        <taxon>Chelicerata</taxon>
        <taxon>Arachnida</taxon>
        <taxon>Acari</taxon>
        <taxon>Acariformes</taxon>
        <taxon>Sarcoptiformes</taxon>
        <taxon>Astigmata</taxon>
        <taxon>Psoroptidia</taxon>
        <taxon>Analgoidea</taxon>
        <taxon>Pyroglyphidae</taxon>
        <taxon>Dermatophagoidinae</taxon>
        <taxon>Dermatophagoides</taxon>
    </lineage>
</organism>
<dbReference type="InterPro" id="IPR051553">
    <property type="entry name" value="Ran_GTPase-activating"/>
</dbReference>
<comment type="caution">
    <text evidence="2">The sequence shown here is derived from an EMBL/GenBank/DDBJ whole genome shotgun (WGS) entry which is preliminary data.</text>
</comment>
<sequence>MERSPAENIDIELFQDDFENIDQEFLKTVVSIFSFFASRTQKQFLLMTKEATYAYVDSGQIFVAILTDDGRVYQRCNDSNWKTNNTFRLINTGNDRFKMIACGWYHLLLLRQDGLVFTMGDNHWSQITGDEKSPYECMIHIDNLENVKLIVGGGLHSLSMTNKGEIYSWGSNGWGQLAADSYSIKDIVAGKYHSLFLFDNGQLWGCGSNYNGVLGLGEEIKQSKLTKITIKIRQLTRIPKKQQINLERIACSRDRHFSLAYDGSSYYAWGETNNSKWSSPMKLGKWHSSFASSSVVMDSPITFGLSNIID</sequence>
<proteinExistence type="predicted"/>
<dbReference type="PROSITE" id="PS00626">
    <property type="entry name" value="RCC1_2"/>
    <property type="match status" value="1"/>
</dbReference>
<evidence type="ECO:0000313" key="2">
    <source>
        <dbReference type="EMBL" id="KAH7638249.1"/>
    </source>
</evidence>
<dbReference type="InterPro" id="IPR000408">
    <property type="entry name" value="Reg_chr_condens"/>
</dbReference>
<dbReference type="Gene3D" id="2.130.10.30">
    <property type="entry name" value="Regulator of chromosome condensation 1/beta-lactamase-inhibitor protein II"/>
    <property type="match status" value="1"/>
</dbReference>
<accession>A0A9D4NT97</accession>
<dbReference type="EMBL" id="SDOV01000008">
    <property type="protein sequence ID" value="KAH7638249.1"/>
    <property type="molecule type" value="Genomic_DNA"/>
</dbReference>
<reference evidence="2" key="2">
    <citation type="journal article" date="2021" name="World Allergy Organ. J.">
        <title>Chromosome-level assembly of Dermatophagoides farinae genome and transcriptome reveals two novel allergens Der f 37 and Der f 39.</title>
        <authorList>
            <person name="Chen J."/>
            <person name="Cai Z."/>
            <person name="Fan D."/>
            <person name="Hu J."/>
            <person name="Hou Y."/>
            <person name="He Y."/>
            <person name="Zhang Z."/>
            <person name="Zhao Z."/>
            <person name="Gao P."/>
            <person name="Hu W."/>
            <person name="Sun J."/>
            <person name="Li J."/>
            <person name="Ji K."/>
        </authorList>
    </citation>
    <scope>NUCLEOTIDE SEQUENCE</scope>
    <source>
        <strain evidence="2">JKM2019</strain>
    </source>
</reference>
<gene>
    <name evidence="2" type="ORF">HUG17_9355</name>
</gene>
<dbReference type="SUPFAM" id="SSF50985">
    <property type="entry name" value="RCC1/BLIP-II"/>
    <property type="match status" value="1"/>
</dbReference>
<dbReference type="AlphaFoldDB" id="A0A9D4NT97"/>
<feature type="repeat" description="RCC1" evidence="1">
    <location>
        <begin position="164"/>
        <end position="200"/>
    </location>
</feature>
<dbReference type="Proteomes" id="UP000828236">
    <property type="component" value="Unassembled WGS sequence"/>
</dbReference>
<dbReference type="PANTHER" id="PTHR45982">
    <property type="entry name" value="REGULATOR OF CHROMOSOME CONDENSATION"/>
    <property type="match status" value="1"/>
</dbReference>
<evidence type="ECO:0000256" key="1">
    <source>
        <dbReference type="PROSITE-ProRule" id="PRU00235"/>
    </source>
</evidence>
<dbReference type="PANTHER" id="PTHR45982:SF1">
    <property type="entry name" value="REGULATOR OF CHROMOSOME CONDENSATION"/>
    <property type="match status" value="1"/>
</dbReference>
<reference evidence="2" key="1">
    <citation type="submission" date="2020-06" db="EMBL/GenBank/DDBJ databases">
        <authorList>
            <person name="Ji K."/>
            <person name="Li J."/>
        </authorList>
    </citation>
    <scope>NUCLEOTIDE SEQUENCE</scope>
    <source>
        <strain evidence="2">JKM2019</strain>
        <tissue evidence="2">Whole body</tissue>
    </source>
</reference>
<dbReference type="PROSITE" id="PS50012">
    <property type="entry name" value="RCC1_3"/>
    <property type="match status" value="1"/>
</dbReference>
<dbReference type="Pfam" id="PF13540">
    <property type="entry name" value="RCC1_2"/>
    <property type="match status" value="2"/>
</dbReference>